<protein>
    <recommendedName>
        <fullName evidence="3">Fibronectin type III-like domain-containing protein</fullName>
    </recommendedName>
</protein>
<evidence type="ECO:0000313" key="5">
    <source>
        <dbReference type="Proteomes" id="UP000031189"/>
    </source>
</evidence>
<gene>
    <name evidence="4" type="ORF">QX51_04445</name>
</gene>
<dbReference type="Pfam" id="PF01915">
    <property type="entry name" value="Glyco_hydro_3_C"/>
    <property type="match status" value="1"/>
</dbReference>
<dbReference type="InterPro" id="IPR036881">
    <property type="entry name" value="Glyco_hydro_3_C_sf"/>
</dbReference>
<feature type="domain" description="Fibronectin type III-like" evidence="3">
    <location>
        <begin position="583"/>
        <end position="653"/>
    </location>
</feature>
<accession>A0A0B3W6S3</accession>
<dbReference type="GO" id="GO:0005975">
    <property type="term" value="P:carbohydrate metabolic process"/>
    <property type="evidence" value="ECO:0007669"/>
    <property type="project" value="InterPro"/>
</dbReference>
<dbReference type="InterPro" id="IPR002772">
    <property type="entry name" value="Glyco_hydro_3_C"/>
</dbReference>
<name>A0A0B3W6S3_9FIRM</name>
<dbReference type="InterPro" id="IPR036962">
    <property type="entry name" value="Glyco_hydro_3_N_sf"/>
</dbReference>
<dbReference type="RefSeq" id="WP_039678713.1">
    <property type="nucleotide sequence ID" value="NZ_JAXECK010000018.1"/>
</dbReference>
<dbReference type="PANTHER" id="PTHR42715:SF10">
    <property type="entry name" value="BETA-GLUCOSIDASE"/>
    <property type="match status" value="1"/>
</dbReference>
<comment type="similarity">
    <text evidence="1">Belongs to the glycosyl hydrolase 3 family.</text>
</comment>
<dbReference type="STRING" id="1577792.QX51_04445"/>
<dbReference type="Proteomes" id="UP000031189">
    <property type="component" value="Unassembled WGS sequence"/>
</dbReference>
<dbReference type="Gene3D" id="3.20.20.300">
    <property type="entry name" value="Glycoside hydrolase, family 3, N-terminal domain"/>
    <property type="match status" value="1"/>
</dbReference>
<proteinExistence type="inferred from homology"/>
<dbReference type="InterPro" id="IPR017853">
    <property type="entry name" value="GH"/>
</dbReference>
<dbReference type="InterPro" id="IPR026891">
    <property type="entry name" value="Fn3-like"/>
</dbReference>
<evidence type="ECO:0000259" key="3">
    <source>
        <dbReference type="SMART" id="SM01217"/>
    </source>
</evidence>
<evidence type="ECO:0000313" key="4">
    <source>
        <dbReference type="EMBL" id="KHS58112.1"/>
    </source>
</evidence>
<dbReference type="OrthoDB" id="9805821at2"/>
<dbReference type="EMBL" id="JWHR01000048">
    <property type="protein sequence ID" value="KHS58112.1"/>
    <property type="molecule type" value="Genomic_DNA"/>
</dbReference>
<dbReference type="Pfam" id="PF14310">
    <property type="entry name" value="Fn3-like"/>
    <property type="match status" value="1"/>
</dbReference>
<dbReference type="PANTHER" id="PTHR42715">
    <property type="entry name" value="BETA-GLUCOSIDASE"/>
    <property type="match status" value="1"/>
</dbReference>
<dbReference type="InterPro" id="IPR050288">
    <property type="entry name" value="Cellulose_deg_GH3"/>
</dbReference>
<sequence>MNLYEEASSIVKRLSLEEKCKFCCGIDFWETFGIEKFNIPSIMLCDGPHGLRKEDPENFMLISTKVVKSTCFPTATALASTFDEKLINRMGKALGEECRKEDVAVLLSPGINIKRLPICGRNFEYFSEDPYLSGKMGAALIKGIQSKGVAACIKHFAANNQEKYRMTVNSIIDERALREIYLKGFEIAIKESNPWSVMMAYNKLNGHYCSENKYLIQSVLRNEWNYKGCITSDWGGVNNIISSINNGLNIEMPGYKDDYYKVLQNAVKNNDINEEILNKSVSRVIELILKYKEGKKIPYKCNFQEHINLAEEIAESSAVLLKNDDNILPGNKLQNIGIIGRLAKEPVYQGLGSSNVNPNTIDNAYDAFINNNCNIHYADGYSLKNDEIDELLVKESIEIAKNKDIVYLFVGLPKYYEAEGYDRKNLKLPNSHNNLVYEISKINKNLVVILQGGSVMEMPWSHIPKAILLTHLSGCRGGNATVNLLLGKKNPSGKLSETYANKLEDYPSMRFYPGDKDNLEYRESIFVGYRYFDSTKIKVKYPFGFGLSYTTFQYSNMKVRYNNKNNIEVSITITNSGNMEGKEVIQLYISCLNSKLFRAKQELKGFKKINLMPKESKEVTFILDEDCFTYYNIQTNKFEVEEGQYAINIGSSCRDIKYSTVINKKGSNVKTPDYKGKSPVYYELYKKELNPSKLEFENIYGKELPIATNPPYPFTMNSTINDIKNAYGGNLIISAINKKAYKVINGDKLMEITVRESLNDQPFRLMVMATRGAISRKSVLGFVDLLNKHYVKGLLQILRNTKRL</sequence>
<evidence type="ECO:0000256" key="2">
    <source>
        <dbReference type="ARBA" id="ARBA00022801"/>
    </source>
</evidence>
<keyword evidence="5" id="KW-1185">Reference proteome</keyword>
<evidence type="ECO:0000256" key="1">
    <source>
        <dbReference type="ARBA" id="ARBA00005336"/>
    </source>
</evidence>
<dbReference type="SUPFAM" id="SSF51445">
    <property type="entry name" value="(Trans)glycosidases"/>
    <property type="match status" value="1"/>
</dbReference>
<dbReference type="SMART" id="SM01217">
    <property type="entry name" value="Fn3_like"/>
    <property type="match status" value="1"/>
</dbReference>
<dbReference type="AlphaFoldDB" id="A0A0B3W6S3"/>
<comment type="caution">
    <text evidence="4">The sequence shown here is derived from an EMBL/GenBank/DDBJ whole genome shotgun (WGS) entry which is preliminary data.</text>
</comment>
<keyword evidence="2" id="KW-0378">Hydrolase</keyword>
<dbReference type="Gene3D" id="2.60.40.10">
    <property type="entry name" value="Immunoglobulins"/>
    <property type="match status" value="1"/>
</dbReference>
<dbReference type="InterPro" id="IPR001764">
    <property type="entry name" value="Glyco_hydro_3_N"/>
</dbReference>
<reference evidence="4 5" key="1">
    <citation type="submission" date="2014-12" db="EMBL/GenBank/DDBJ databases">
        <title>Draft genome sequence of Terrisporobacter sp. 08-306576, isolated from the blood culture of a bacteremia patient.</title>
        <authorList>
            <person name="Lund L.C."/>
            <person name="Sydenham T.V."/>
            <person name="Hogh S.V."/>
            <person name="Skov M.N."/>
            <person name="Kemp M."/>
            <person name="Justesen U.S."/>
        </authorList>
    </citation>
    <scope>NUCLEOTIDE SEQUENCE [LARGE SCALE GENOMIC DNA]</scope>
    <source>
        <strain evidence="4 5">08-306576</strain>
    </source>
</reference>
<dbReference type="InterPro" id="IPR013783">
    <property type="entry name" value="Ig-like_fold"/>
</dbReference>
<dbReference type="FunFam" id="2.60.40.10:FF:000495">
    <property type="entry name" value="Periplasmic beta-glucosidase"/>
    <property type="match status" value="1"/>
</dbReference>
<dbReference type="Gene3D" id="3.40.50.1700">
    <property type="entry name" value="Glycoside hydrolase family 3 C-terminal domain"/>
    <property type="match status" value="1"/>
</dbReference>
<dbReference type="Pfam" id="PF00933">
    <property type="entry name" value="Glyco_hydro_3"/>
    <property type="match status" value="1"/>
</dbReference>
<dbReference type="PRINTS" id="PR00133">
    <property type="entry name" value="GLHYDRLASE3"/>
</dbReference>
<dbReference type="GO" id="GO:0008422">
    <property type="term" value="F:beta-glucosidase activity"/>
    <property type="evidence" value="ECO:0007669"/>
    <property type="project" value="UniProtKB-ARBA"/>
</dbReference>
<dbReference type="SUPFAM" id="SSF52279">
    <property type="entry name" value="Beta-D-glucan exohydrolase, C-terminal domain"/>
    <property type="match status" value="1"/>
</dbReference>
<organism evidence="4 5">
    <name type="scientific">Terrisporobacter othiniensis</name>
    <dbReference type="NCBI Taxonomy" id="1577792"/>
    <lineage>
        <taxon>Bacteria</taxon>
        <taxon>Bacillati</taxon>
        <taxon>Bacillota</taxon>
        <taxon>Clostridia</taxon>
        <taxon>Peptostreptococcales</taxon>
        <taxon>Peptostreptococcaceae</taxon>
        <taxon>Terrisporobacter</taxon>
    </lineage>
</organism>